<reference evidence="7" key="1">
    <citation type="journal article" date="2019" name="Int. J. Syst. Evol. Microbiol.">
        <title>The Global Catalogue of Microorganisms (GCM) 10K type strain sequencing project: providing services to taxonomists for standard genome sequencing and annotation.</title>
        <authorList>
            <consortium name="The Broad Institute Genomics Platform"/>
            <consortium name="The Broad Institute Genome Sequencing Center for Infectious Disease"/>
            <person name="Wu L."/>
            <person name="Ma J."/>
        </authorList>
    </citation>
    <scope>NUCLEOTIDE SEQUENCE [LARGE SCALE GENOMIC DNA]</scope>
    <source>
        <strain evidence="7">CCUG 55608</strain>
    </source>
</reference>
<dbReference type="InterPro" id="IPR036388">
    <property type="entry name" value="WH-like_DNA-bd_sf"/>
</dbReference>
<proteinExistence type="predicted"/>
<keyword evidence="1" id="KW-0805">Transcription regulation</keyword>
<dbReference type="PROSITE" id="PS51118">
    <property type="entry name" value="HTH_HXLR"/>
    <property type="match status" value="1"/>
</dbReference>
<dbReference type="PANTHER" id="PTHR33204">
    <property type="entry name" value="TRANSCRIPTIONAL REGULATOR, MARR FAMILY"/>
    <property type="match status" value="1"/>
</dbReference>
<dbReference type="Gene3D" id="1.10.10.10">
    <property type="entry name" value="Winged helix-like DNA-binding domain superfamily/Winged helix DNA-binding domain"/>
    <property type="match status" value="1"/>
</dbReference>
<feature type="domain" description="HTH hxlR-type" evidence="5">
    <location>
        <begin position="21"/>
        <end position="119"/>
    </location>
</feature>
<evidence type="ECO:0000256" key="1">
    <source>
        <dbReference type="ARBA" id="ARBA00023015"/>
    </source>
</evidence>
<dbReference type="RefSeq" id="WP_379884609.1">
    <property type="nucleotide sequence ID" value="NZ_JBHTLP010000018.1"/>
</dbReference>
<evidence type="ECO:0000256" key="4">
    <source>
        <dbReference type="SAM" id="MobiDB-lite"/>
    </source>
</evidence>
<protein>
    <submittedName>
        <fullName evidence="6">Winged helix-turn-helix transcriptional regulator</fullName>
    </submittedName>
</protein>
<accession>A0ABW3Q7Q5</accession>
<name>A0ABW3Q7Q5_9BACT</name>
<dbReference type="EMBL" id="JBHTLP010000018">
    <property type="protein sequence ID" value="MFD1143678.1"/>
    <property type="molecule type" value="Genomic_DNA"/>
</dbReference>
<keyword evidence="7" id="KW-1185">Reference proteome</keyword>
<organism evidence="6 7">
    <name type="scientific">Larkinella insperata</name>
    <dbReference type="NCBI Taxonomy" id="332158"/>
    <lineage>
        <taxon>Bacteria</taxon>
        <taxon>Pseudomonadati</taxon>
        <taxon>Bacteroidota</taxon>
        <taxon>Cytophagia</taxon>
        <taxon>Cytophagales</taxon>
        <taxon>Spirosomataceae</taxon>
        <taxon>Larkinella</taxon>
    </lineage>
</organism>
<evidence type="ECO:0000259" key="5">
    <source>
        <dbReference type="PROSITE" id="PS51118"/>
    </source>
</evidence>
<dbReference type="SUPFAM" id="SSF46785">
    <property type="entry name" value="Winged helix' DNA-binding domain"/>
    <property type="match status" value="1"/>
</dbReference>
<sequence length="139" mass="15814">MSKIKESSTNFANKSALADECPEVYAANLIGGQWTLVICSWLLNGKLRFGELKKRLPGITERMLTLQLRKLEADHLVKRTVYAEVPPRVEYELTPIGYELKPIIKQLEMWGEKHKTLKQPDQQPRSYATAHANPPAIKS</sequence>
<dbReference type="InterPro" id="IPR036390">
    <property type="entry name" value="WH_DNA-bd_sf"/>
</dbReference>
<dbReference type="Proteomes" id="UP001597116">
    <property type="component" value="Unassembled WGS sequence"/>
</dbReference>
<dbReference type="PANTHER" id="PTHR33204:SF29">
    <property type="entry name" value="TRANSCRIPTIONAL REGULATOR"/>
    <property type="match status" value="1"/>
</dbReference>
<evidence type="ECO:0000256" key="3">
    <source>
        <dbReference type="ARBA" id="ARBA00023163"/>
    </source>
</evidence>
<evidence type="ECO:0000313" key="7">
    <source>
        <dbReference type="Proteomes" id="UP001597116"/>
    </source>
</evidence>
<evidence type="ECO:0000313" key="6">
    <source>
        <dbReference type="EMBL" id="MFD1143678.1"/>
    </source>
</evidence>
<keyword evidence="3" id="KW-0804">Transcription</keyword>
<comment type="caution">
    <text evidence="6">The sequence shown here is derived from an EMBL/GenBank/DDBJ whole genome shotgun (WGS) entry which is preliminary data.</text>
</comment>
<evidence type="ECO:0000256" key="2">
    <source>
        <dbReference type="ARBA" id="ARBA00023125"/>
    </source>
</evidence>
<dbReference type="InterPro" id="IPR002577">
    <property type="entry name" value="HTH_HxlR"/>
</dbReference>
<gene>
    <name evidence="6" type="ORF">ACFQ4C_21295</name>
</gene>
<dbReference type="Pfam" id="PF01638">
    <property type="entry name" value="HxlR"/>
    <property type="match status" value="1"/>
</dbReference>
<keyword evidence="2" id="KW-0238">DNA-binding</keyword>
<feature type="region of interest" description="Disordered" evidence="4">
    <location>
        <begin position="114"/>
        <end position="139"/>
    </location>
</feature>